<evidence type="ECO:0000313" key="2">
    <source>
        <dbReference type="Proteomes" id="UP000028999"/>
    </source>
</evidence>
<reference evidence="1 2" key="1">
    <citation type="journal article" date="2014" name="Science">
        <title>Plant genetics. Early allopolyploid evolution in the post-Neolithic Brassica napus oilseed genome.</title>
        <authorList>
            <person name="Chalhoub B."/>
            <person name="Denoeud F."/>
            <person name="Liu S."/>
            <person name="Parkin I.A."/>
            <person name="Tang H."/>
            <person name="Wang X."/>
            <person name="Chiquet J."/>
            <person name="Belcram H."/>
            <person name="Tong C."/>
            <person name="Samans B."/>
            <person name="Correa M."/>
            <person name="Da Silva C."/>
            <person name="Just J."/>
            <person name="Falentin C."/>
            <person name="Koh C.S."/>
            <person name="Le Clainche I."/>
            <person name="Bernard M."/>
            <person name="Bento P."/>
            <person name="Noel B."/>
            <person name="Labadie K."/>
            <person name="Alberti A."/>
            <person name="Charles M."/>
            <person name="Arnaud D."/>
            <person name="Guo H."/>
            <person name="Daviaud C."/>
            <person name="Alamery S."/>
            <person name="Jabbari K."/>
            <person name="Zhao M."/>
            <person name="Edger P.P."/>
            <person name="Chelaifa H."/>
            <person name="Tack D."/>
            <person name="Lassalle G."/>
            <person name="Mestiri I."/>
            <person name="Schnel N."/>
            <person name="Le Paslier M.C."/>
            <person name="Fan G."/>
            <person name="Renault V."/>
            <person name="Bayer P.E."/>
            <person name="Golicz A.A."/>
            <person name="Manoli S."/>
            <person name="Lee T.H."/>
            <person name="Thi V.H."/>
            <person name="Chalabi S."/>
            <person name="Hu Q."/>
            <person name="Fan C."/>
            <person name="Tollenaere R."/>
            <person name="Lu Y."/>
            <person name="Battail C."/>
            <person name="Shen J."/>
            <person name="Sidebottom C.H."/>
            <person name="Wang X."/>
            <person name="Canaguier A."/>
            <person name="Chauveau A."/>
            <person name="Berard A."/>
            <person name="Deniot G."/>
            <person name="Guan M."/>
            <person name="Liu Z."/>
            <person name="Sun F."/>
            <person name="Lim Y.P."/>
            <person name="Lyons E."/>
            <person name="Town C.D."/>
            <person name="Bancroft I."/>
            <person name="Wang X."/>
            <person name="Meng J."/>
            <person name="Ma J."/>
            <person name="Pires J.C."/>
            <person name="King G.J."/>
            <person name="Brunel D."/>
            <person name="Delourme R."/>
            <person name="Renard M."/>
            <person name="Aury J.M."/>
            <person name="Adams K.L."/>
            <person name="Batley J."/>
            <person name="Snowdon R.J."/>
            <person name="Tost J."/>
            <person name="Edwards D."/>
            <person name="Zhou Y."/>
            <person name="Hua W."/>
            <person name="Sharpe A.G."/>
            <person name="Paterson A.H."/>
            <person name="Guan C."/>
            <person name="Wincker P."/>
        </authorList>
    </citation>
    <scope>NUCLEOTIDE SEQUENCE [LARGE SCALE GENOMIC DNA]</scope>
    <source>
        <strain evidence="2">cv. Darmor-bzh</strain>
    </source>
</reference>
<dbReference type="PaxDb" id="3708-A0A078JMA6"/>
<dbReference type="EMBL" id="LK035552">
    <property type="protein sequence ID" value="CDY66881.1"/>
    <property type="molecule type" value="Genomic_DNA"/>
</dbReference>
<proteinExistence type="predicted"/>
<protein>
    <submittedName>
        <fullName evidence="1">BnaCnng52710D protein</fullName>
    </submittedName>
</protein>
<gene>
    <name evidence="1" type="primary">BnaCnng52710D</name>
    <name evidence="1" type="ORF">GSBRNA2T00056778001</name>
</gene>
<dbReference type="Gramene" id="CDY66881">
    <property type="protein sequence ID" value="CDY66881"/>
    <property type="gene ID" value="GSBRNA2T00056778001"/>
</dbReference>
<evidence type="ECO:0000313" key="1">
    <source>
        <dbReference type="EMBL" id="CDY66881.1"/>
    </source>
</evidence>
<sequence length="19" mass="2124">MVLLKCGFFKEGFGMLMTA</sequence>
<keyword evidence="2" id="KW-1185">Reference proteome</keyword>
<name>A0A078JMA6_BRANA</name>
<accession>A0A078JMA6</accession>
<dbReference type="AlphaFoldDB" id="A0A078JMA6"/>
<dbReference type="Proteomes" id="UP000028999">
    <property type="component" value="Unassembled WGS sequence"/>
</dbReference>
<organism evidence="1 2">
    <name type="scientific">Brassica napus</name>
    <name type="common">Rape</name>
    <dbReference type="NCBI Taxonomy" id="3708"/>
    <lineage>
        <taxon>Eukaryota</taxon>
        <taxon>Viridiplantae</taxon>
        <taxon>Streptophyta</taxon>
        <taxon>Embryophyta</taxon>
        <taxon>Tracheophyta</taxon>
        <taxon>Spermatophyta</taxon>
        <taxon>Magnoliopsida</taxon>
        <taxon>eudicotyledons</taxon>
        <taxon>Gunneridae</taxon>
        <taxon>Pentapetalae</taxon>
        <taxon>rosids</taxon>
        <taxon>malvids</taxon>
        <taxon>Brassicales</taxon>
        <taxon>Brassicaceae</taxon>
        <taxon>Brassiceae</taxon>
        <taxon>Brassica</taxon>
    </lineage>
</organism>